<reference evidence="1" key="1">
    <citation type="submission" date="2014-11" db="EMBL/GenBank/DDBJ databases">
        <authorList>
            <person name="Amaro Gonzalez C."/>
        </authorList>
    </citation>
    <scope>NUCLEOTIDE SEQUENCE</scope>
</reference>
<name>A0A0E9VC02_ANGAN</name>
<reference evidence="1" key="2">
    <citation type="journal article" date="2015" name="Fish Shellfish Immunol.">
        <title>Early steps in the European eel (Anguilla anguilla)-Vibrio vulnificus interaction in the gills: Role of the RtxA13 toxin.</title>
        <authorList>
            <person name="Callol A."/>
            <person name="Pajuelo D."/>
            <person name="Ebbesson L."/>
            <person name="Teles M."/>
            <person name="MacKenzie S."/>
            <person name="Amaro C."/>
        </authorList>
    </citation>
    <scope>NUCLEOTIDE SEQUENCE</scope>
</reference>
<accession>A0A0E9VC02</accession>
<protein>
    <submittedName>
        <fullName evidence="1">Uncharacterized protein</fullName>
    </submittedName>
</protein>
<sequence length="48" mass="5269">MALKSTVLSAVLKPIPRALLFSYGFRAAFKLESDVRGCVRARLAGEKM</sequence>
<organism evidence="1">
    <name type="scientific">Anguilla anguilla</name>
    <name type="common">European freshwater eel</name>
    <name type="synonym">Muraena anguilla</name>
    <dbReference type="NCBI Taxonomy" id="7936"/>
    <lineage>
        <taxon>Eukaryota</taxon>
        <taxon>Metazoa</taxon>
        <taxon>Chordata</taxon>
        <taxon>Craniata</taxon>
        <taxon>Vertebrata</taxon>
        <taxon>Euteleostomi</taxon>
        <taxon>Actinopterygii</taxon>
        <taxon>Neopterygii</taxon>
        <taxon>Teleostei</taxon>
        <taxon>Anguilliformes</taxon>
        <taxon>Anguillidae</taxon>
        <taxon>Anguilla</taxon>
    </lineage>
</organism>
<dbReference type="AlphaFoldDB" id="A0A0E9VC02"/>
<dbReference type="EMBL" id="GBXM01032990">
    <property type="protein sequence ID" value="JAH75587.1"/>
    <property type="molecule type" value="Transcribed_RNA"/>
</dbReference>
<proteinExistence type="predicted"/>
<evidence type="ECO:0000313" key="1">
    <source>
        <dbReference type="EMBL" id="JAH75587.1"/>
    </source>
</evidence>